<dbReference type="AlphaFoldDB" id="A0A0K2UBQ3"/>
<organism evidence="1">
    <name type="scientific">Lepeophtheirus salmonis</name>
    <name type="common">Salmon louse</name>
    <name type="synonym">Caligus salmonis</name>
    <dbReference type="NCBI Taxonomy" id="72036"/>
    <lineage>
        <taxon>Eukaryota</taxon>
        <taxon>Metazoa</taxon>
        <taxon>Ecdysozoa</taxon>
        <taxon>Arthropoda</taxon>
        <taxon>Crustacea</taxon>
        <taxon>Multicrustacea</taxon>
        <taxon>Hexanauplia</taxon>
        <taxon>Copepoda</taxon>
        <taxon>Siphonostomatoida</taxon>
        <taxon>Caligidae</taxon>
        <taxon>Lepeophtheirus</taxon>
    </lineage>
</organism>
<feature type="non-terminal residue" evidence="1">
    <location>
        <position position="1"/>
    </location>
</feature>
<reference evidence="1" key="1">
    <citation type="submission" date="2014-05" db="EMBL/GenBank/DDBJ databases">
        <authorList>
            <person name="Chronopoulou M."/>
        </authorList>
    </citation>
    <scope>NUCLEOTIDE SEQUENCE</scope>
    <source>
        <tissue evidence="1">Whole organism</tissue>
    </source>
</reference>
<sequence length="84" mass="9837">NQSESILHPQFLIKSQNDSFYCKFYFVSSYKEYFLDLSSLVSLTNKIIISSTHLVAILYDNEFVLYPPYGLLITIHPGLFKPYY</sequence>
<name>A0A0K2UBQ3_LEPSM</name>
<accession>A0A0K2UBQ3</accession>
<dbReference type="EMBL" id="HACA01017770">
    <property type="protein sequence ID" value="CDW35131.1"/>
    <property type="molecule type" value="Transcribed_RNA"/>
</dbReference>
<proteinExistence type="predicted"/>
<evidence type="ECO:0000313" key="1">
    <source>
        <dbReference type="EMBL" id="CDW35131.1"/>
    </source>
</evidence>
<protein>
    <submittedName>
        <fullName evidence="1">Uncharacterized protein</fullName>
    </submittedName>
</protein>